<accession>A0AAD7VX61</accession>
<feature type="region of interest" description="Disordered" evidence="1">
    <location>
        <begin position="1"/>
        <end position="128"/>
    </location>
</feature>
<gene>
    <name evidence="2" type="ORF">AAFF_G00157790</name>
</gene>
<organism evidence="2 3">
    <name type="scientific">Aldrovandia affinis</name>
    <dbReference type="NCBI Taxonomy" id="143900"/>
    <lineage>
        <taxon>Eukaryota</taxon>
        <taxon>Metazoa</taxon>
        <taxon>Chordata</taxon>
        <taxon>Craniata</taxon>
        <taxon>Vertebrata</taxon>
        <taxon>Euteleostomi</taxon>
        <taxon>Actinopterygii</taxon>
        <taxon>Neopterygii</taxon>
        <taxon>Teleostei</taxon>
        <taxon>Notacanthiformes</taxon>
        <taxon>Halosauridae</taxon>
        <taxon>Aldrovandia</taxon>
    </lineage>
</organism>
<keyword evidence="3" id="KW-1185">Reference proteome</keyword>
<feature type="compositionally biased region" description="Low complexity" evidence="1">
    <location>
        <begin position="57"/>
        <end position="67"/>
    </location>
</feature>
<comment type="caution">
    <text evidence="2">The sequence shown here is derived from an EMBL/GenBank/DDBJ whole genome shotgun (WGS) entry which is preliminary data.</text>
</comment>
<feature type="compositionally biased region" description="Gly residues" evidence="1">
    <location>
        <begin position="117"/>
        <end position="128"/>
    </location>
</feature>
<evidence type="ECO:0000313" key="2">
    <source>
        <dbReference type="EMBL" id="KAJ8351056.1"/>
    </source>
</evidence>
<protein>
    <submittedName>
        <fullName evidence="2">Uncharacterized protein</fullName>
    </submittedName>
</protein>
<dbReference type="AlphaFoldDB" id="A0AAD7VX61"/>
<proteinExistence type="predicted"/>
<evidence type="ECO:0000313" key="3">
    <source>
        <dbReference type="Proteomes" id="UP001221898"/>
    </source>
</evidence>
<evidence type="ECO:0000256" key="1">
    <source>
        <dbReference type="SAM" id="MobiDB-lite"/>
    </source>
</evidence>
<feature type="compositionally biased region" description="Basic residues" evidence="1">
    <location>
        <begin position="1"/>
        <end position="15"/>
    </location>
</feature>
<dbReference type="Proteomes" id="UP001221898">
    <property type="component" value="Unassembled WGS sequence"/>
</dbReference>
<sequence>MSRHFPSRHPSRRRGERLLTCRSAHGAPPLTLQRPTHSRKTGRAPDPFPSLSRVRATHTPTQTLTETHVIRPTNQVSVSETGMGRAPGLLREWVEAVGERRGPHGGGRSAVSHHGDGGSGGGWESVDS</sequence>
<reference evidence="2" key="1">
    <citation type="journal article" date="2023" name="Science">
        <title>Genome structures resolve the early diversification of teleost fishes.</title>
        <authorList>
            <person name="Parey E."/>
            <person name="Louis A."/>
            <person name="Montfort J."/>
            <person name="Bouchez O."/>
            <person name="Roques C."/>
            <person name="Iampietro C."/>
            <person name="Lluch J."/>
            <person name="Castinel A."/>
            <person name="Donnadieu C."/>
            <person name="Desvignes T."/>
            <person name="Floi Bucao C."/>
            <person name="Jouanno E."/>
            <person name="Wen M."/>
            <person name="Mejri S."/>
            <person name="Dirks R."/>
            <person name="Jansen H."/>
            <person name="Henkel C."/>
            <person name="Chen W.J."/>
            <person name="Zahm M."/>
            <person name="Cabau C."/>
            <person name="Klopp C."/>
            <person name="Thompson A.W."/>
            <person name="Robinson-Rechavi M."/>
            <person name="Braasch I."/>
            <person name="Lecointre G."/>
            <person name="Bobe J."/>
            <person name="Postlethwait J.H."/>
            <person name="Berthelot C."/>
            <person name="Roest Crollius H."/>
            <person name="Guiguen Y."/>
        </authorList>
    </citation>
    <scope>NUCLEOTIDE SEQUENCE</scope>
    <source>
        <strain evidence="2">NC1722</strain>
    </source>
</reference>
<name>A0AAD7VX61_9TELE</name>
<feature type="compositionally biased region" description="Basic and acidic residues" evidence="1">
    <location>
        <begin position="92"/>
        <end position="102"/>
    </location>
</feature>
<dbReference type="EMBL" id="JAINUG010002129">
    <property type="protein sequence ID" value="KAJ8351056.1"/>
    <property type="molecule type" value="Genomic_DNA"/>
</dbReference>